<protein>
    <submittedName>
        <fullName evidence="2">Unplaced genomic scaffold SPHSTscaffold_306, whole genome shotgun sequence</fullName>
    </submittedName>
</protein>
<dbReference type="AlphaFoldDB" id="A0A0C9UKZ7"/>
<reference evidence="2 3" key="1">
    <citation type="submission" date="2014-06" db="EMBL/GenBank/DDBJ databases">
        <title>Evolutionary Origins and Diversification of the Mycorrhizal Mutualists.</title>
        <authorList>
            <consortium name="DOE Joint Genome Institute"/>
            <consortium name="Mycorrhizal Genomics Consortium"/>
            <person name="Kohler A."/>
            <person name="Kuo A."/>
            <person name="Nagy L.G."/>
            <person name="Floudas D."/>
            <person name="Copeland A."/>
            <person name="Barry K.W."/>
            <person name="Cichocki N."/>
            <person name="Veneault-Fourrey C."/>
            <person name="LaButti K."/>
            <person name="Lindquist E.A."/>
            <person name="Lipzen A."/>
            <person name="Lundell T."/>
            <person name="Morin E."/>
            <person name="Murat C."/>
            <person name="Riley R."/>
            <person name="Ohm R."/>
            <person name="Sun H."/>
            <person name="Tunlid A."/>
            <person name="Henrissat B."/>
            <person name="Grigoriev I.V."/>
            <person name="Hibbett D.S."/>
            <person name="Martin F."/>
        </authorList>
    </citation>
    <scope>NUCLEOTIDE SEQUENCE [LARGE SCALE GENOMIC DNA]</scope>
    <source>
        <strain evidence="2 3">SS14</strain>
    </source>
</reference>
<dbReference type="HOGENOM" id="CLU_2559788_0_0_1"/>
<dbReference type="Proteomes" id="UP000054279">
    <property type="component" value="Unassembled WGS sequence"/>
</dbReference>
<evidence type="ECO:0000256" key="1">
    <source>
        <dbReference type="SAM" id="MobiDB-lite"/>
    </source>
</evidence>
<keyword evidence="3" id="KW-1185">Reference proteome</keyword>
<accession>A0A0C9UKZ7</accession>
<dbReference type="EMBL" id="KN837381">
    <property type="protein sequence ID" value="KIJ26161.1"/>
    <property type="molecule type" value="Genomic_DNA"/>
</dbReference>
<sequence>MSNAWEYSNALNVEELTSYMNLIIHIIGAVDDWSMSEAARYSNSAPTNFAMFRKRGEISARRNGRAKTGSDLPPPDAISVAS</sequence>
<name>A0A0C9UKZ7_SPHS4</name>
<dbReference type="OrthoDB" id="5876637at2759"/>
<feature type="region of interest" description="Disordered" evidence="1">
    <location>
        <begin position="60"/>
        <end position="82"/>
    </location>
</feature>
<organism evidence="2 3">
    <name type="scientific">Sphaerobolus stellatus (strain SS14)</name>
    <dbReference type="NCBI Taxonomy" id="990650"/>
    <lineage>
        <taxon>Eukaryota</taxon>
        <taxon>Fungi</taxon>
        <taxon>Dikarya</taxon>
        <taxon>Basidiomycota</taxon>
        <taxon>Agaricomycotina</taxon>
        <taxon>Agaricomycetes</taxon>
        <taxon>Phallomycetidae</taxon>
        <taxon>Geastrales</taxon>
        <taxon>Sphaerobolaceae</taxon>
        <taxon>Sphaerobolus</taxon>
    </lineage>
</organism>
<evidence type="ECO:0000313" key="2">
    <source>
        <dbReference type="EMBL" id="KIJ26161.1"/>
    </source>
</evidence>
<evidence type="ECO:0000313" key="3">
    <source>
        <dbReference type="Proteomes" id="UP000054279"/>
    </source>
</evidence>
<proteinExistence type="predicted"/>
<gene>
    <name evidence="2" type="ORF">M422DRAFT_272792</name>
</gene>